<evidence type="ECO:0000313" key="3">
    <source>
        <dbReference type="EMBL" id="QDS97466.1"/>
    </source>
</evidence>
<dbReference type="GO" id="GO:0016491">
    <property type="term" value="F:oxidoreductase activity"/>
    <property type="evidence" value="ECO:0007669"/>
    <property type="project" value="UniProtKB-KW"/>
</dbReference>
<dbReference type="Gene3D" id="3.40.50.720">
    <property type="entry name" value="NAD(P)-binding Rossmann-like Domain"/>
    <property type="match status" value="1"/>
</dbReference>
<keyword evidence="4" id="KW-1185">Reference proteome</keyword>
<sequence length="289" mass="29962">MSKAKILVCLDTDPQPSVFDGVVAVDAGVDQLFRHGGVTPEVVRNLVYGAIFTRGIEDLQSTAVFVGGSNVTAGEAVMAEVQDAFFGPMRTSVMLDSNGANTTAAATVLAARRHVSLRGLQATVLAATGSVGKRVVRLLAEEGASVRVCSRKLEAAEQTCKEVKAVVADAHLQPLETSNPQAMPAALEGTQVLVASGPPAVELASAELRAECSSLEVALDLNAVPPLGLGGVEVQDHAVQRDGHLCYGALGVGGTKMKIHKAAVARLFDGNDQVLDALEIYALGKELEG</sequence>
<dbReference type="InterPro" id="IPR037089">
    <property type="entry name" value="Methyl-teptahyd_DH_N_sf"/>
</dbReference>
<dbReference type="InterPro" id="IPR002347">
    <property type="entry name" value="SDR_fam"/>
</dbReference>
<dbReference type="Gene3D" id="3.40.50.10280">
    <property type="entry name" value="Methylene-tetrahydromethanopterin dehydrogenase, N-terminal domain"/>
    <property type="match status" value="1"/>
</dbReference>
<dbReference type="AlphaFoldDB" id="A0A517MRH7"/>
<dbReference type="KEGG" id="amob:HG15A2_07270"/>
<dbReference type="SUPFAM" id="SSF51735">
    <property type="entry name" value="NAD(P)-binding Rossmann-fold domains"/>
    <property type="match status" value="1"/>
</dbReference>
<dbReference type="Proteomes" id="UP000319852">
    <property type="component" value="Chromosome"/>
</dbReference>
<feature type="domain" description="Methylene-tetrahydromethanopterin dehydrogenase N-terminal" evidence="2">
    <location>
        <begin position="18"/>
        <end position="98"/>
    </location>
</feature>
<keyword evidence="1" id="KW-0560">Oxidoreductase</keyword>
<evidence type="ECO:0000256" key="1">
    <source>
        <dbReference type="ARBA" id="ARBA00023002"/>
    </source>
</evidence>
<dbReference type="InterPro" id="IPR036291">
    <property type="entry name" value="NAD(P)-bd_dom_sf"/>
</dbReference>
<accession>A0A517MRH7</accession>
<dbReference type="InterPro" id="IPR046346">
    <property type="entry name" value="Aminoacid_DH-like_N_sf"/>
</dbReference>
<dbReference type="Pfam" id="PF00106">
    <property type="entry name" value="adh_short"/>
    <property type="match status" value="1"/>
</dbReference>
<dbReference type="SUPFAM" id="SSF53223">
    <property type="entry name" value="Aminoacid dehydrogenase-like, N-terminal domain"/>
    <property type="match status" value="1"/>
</dbReference>
<dbReference type="RefSeq" id="WP_145057870.1">
    <property type="nucleotide sequence ID" value="NZ_CP036263.1"/>
</dbReference>
<evidence type="ECO:0000259" key="2">
    <source>
        <dbReference type="Pfam" id="PF09176"/>
    </source>
</evidence>
<reference evidence="3 4" key="1">
    <citation type="submission" date="2019-02" db="EMBL/GenBank/DDBJ databases">
        <title>Deep-cultivation of Planctomycetes and their phenomic and genomic characterization uncovers novel biology.</title>
        <authorList>
            <person name="Wiegand S."/>
            <person name="Jogler M."/>
            <person name="Boedeker C."/>
            <person name="Pinto D."/>
            <person name="Vollmers J."/>
            <person name="Rivas-Marin E."/>
            <person name="Kohn T."/>
            <person name="Peeters S.H."/>
            <person name="Heuer A."/>
            <person name="Rast P."/>
            <person name="Oberbeckmann S."/>
            <person name="Bunk B."/>
            <person name="Jeske O."/>
            <person name="Meyerdierks A."/>
            <person name="Storesund J.E."/>
            <person name="Kallscheuer N."/>
            <person name="Luecker S."/>
            <person name="Lage O.M."/>
            <person name="Pohl T."/>
            <person name="Merkel B.J."/>
            <person name="Hornburger P."/>
            <person name="Mueller R.-W."/>
            <person name="Bruemmer F."/>
            <person name="Labrenz M."/>
            <person name="Spormann A.M."/>
            <person name="Op den Camp H."/>
            <person name="Overmann J."/>
            <person name="Amann R."/>
            <person name="Jetten M.S.M."/>
            <person name="Mascher T."/>
            <person name="Medema M.H."/>
            <person name="Devos D.P."/>
            <person name="Kaster A.-K."/>
            <person name="Ovreas L."/>
            <person name="Rohde M."/>
            <person name="Galperin M.Y."/>
            <person name="Jogler C."/>
        </authorList>
    </citation>
    <scope>NUCLEOTIDE SEQUENCE [LARGE SCALE GENOMIC DNA]</scope>
    <source>
        <strain evidence="3 4">HG15A2</strain>
    </source>
</reference>
<gene>
    <name evidence="3" type="primary">mtdA</name>
    <name evidence="3" type="ORF">HG15A2_07270</name>
</gene>
<organism evidence="3 4">
    <name type="scientific">Adhaeretor mobilis</name>
    <dbReference type="NCBI Taxonomy" id="1930276"/>
    <lineage>
        <taxon>Bacteria</taxon>
        <taxon>Pseudomonadati</taxon>
        <taxon>Planctomycetota</taxon>
        <taxon>Planctomycetia</taxon>
        <taxon>Pirellulales</taxon>
        <taxon>Lacipirellulaceae</taxon>
        <taxon>Adhaeretor</taxon>
    </lineage>
</organism>
<dbReference type="InterPro" id="IPR015259">
    <property type="entry name" value="Methyl-teptahyd_DH_N"/>
</dbReference>
<proteinExistence type="predicted"/>
<dbReference type="Pfam" id="PF09176">
    <property type="entry name" value="Mpt_N"/>
    <property type="match status" value="1"/>
</dbReference>
<name>A0A517MRH7_9BACT</name>
<dbReference type="EMBL" id="CP036263">
    <property type="protein sequence ID" value="QDS97466.1"/>
    <property type="molecule type" value="Genomic_DNA"/>
</dbReference>
<dbReference type="OrthoDB" id="6180at2"/>
<evidence type="ECO:0000313" key="4">
    <source>
        <dbReference type="Proteomes" id="UP000319852"/>
    </source>
</evidence>
<protein>
    <submittedName>
        <fullName evidence="3">Bifunctional protein MdtA</fullName>
    </submittedName>
</protein>